<reference evidence="3" key="1">
    <citation type="journal article" date="2017" name="Nat. Ecol. Evol.">
        <title>Genome expansion and lineage-specific genetic innovations in the forest pathogenic fungi Armillaria.</title>
        <authorList>
            <person name="Sipos G."/>
            <person name="Prasanna A.N."/>
            <person name="Walter M.C."/>
            <person name="O'Connor E."/>
            <person name="Balint B."/>
            <person name="Krizsan K."/>
            <person name="Kiss B."/>
            <person name="Hess J."/>
            <person name="Varga T."/>
            <person name="Slot J."/>
            <person name="Riley R."/>
            <person name="Boka B."/>
            <person name="Rigling D."/>
            <person name="Barry K."/>
            <person name="Lee J."/>
            <person name="Mihaltcheva S."/>
            <person name="LaButti K."/>
            <person name="Lipzen A."/>
            <person name="Waldron R."/>
            <person name="Moloney N.M."/>
            <person name="Sperisen C."/>
            <person name="Kredics L."/>
            <person name="Vagvoelgyi C."/>
            <person name="Patrignani A."/>
            <person name="Fitzpatrick D."/>
            <person name="Nagy I."/>
            <person name="Doyle S."/>
            <person name="Anderson J.B."/>
            <person name="Grigoriev I.V."/>
            <person name="Gueldener U."/>
            <person name="Muensterkoetter M."/>
            <person name="Nagy L.G."/>
        </authorList>
    </citation>
    <scope>NUCLEOTIDE SEQUENCE [LARGE SCALE GENOMIC DNA]</scope>
    <source>
        <strain evidence="3">Ar21-2</strain>
    </source>
</reference>
<organism evidence="2 3">
    <name type="scientific">Armillaria gallica</name>
    <name type="common">Bulbous honey fungus</name>
    <name type="synonym">Armillaria bulbosa</name>
    <dbReference type="NCBI Taxonomy" id="47427"/>
    <lineage>
        <taxon>Eukaryota</taxon>
        <taxon>Fungi</taxon>
        <taxon>Dikarya</taxon>
        <taxon>Basidiomycota</taxon>
        <taxon>Agaricomycotina</taxon>
        <taxon>Agaricomycetes</taxon>
        <taxon>Agaricomycetidae</taxon>
        <taxon>Agaricales</taxon>
        <taxon>Marasmiineae</taxon>
        <taxon>Physalacriaceae</taxon>
        <taxon>Armillaria</taxon>
    </lineage>
</organism>
<accession>A0A2H3CG88</accession>
<dbReference type="AlphaFoldDB" id="A0A2H3CG88"/>
<dbReference type="Proteomes" id="UP000217790">
    <property type="component" value="Unassembled WGS sequence"/>
</dbReference>
<dbReference type="InParanoid" id="A0A2H3CG88"/>
<keyword evidence="3" id="KW-1185">Reference proteome</keyword>
<evidence type="ECO:0000313" key="2">
    <source>
        <dbReference type="EMBL" id="PBK80344.1"/>
    </source>
</evidence>
<evidence type="ECO:0000256" key="1">
    <source>
        <dbReference type="SAM" id="MobiDB-lite"/>
    </source>
</evidence>
<proteinExistence type="predicted"/>
<feature type="region of interest" description="Disordered" evidence="1">
    <location>
        <begin position="1"/>
        <end position="39"/>
    </location>
</feature>
<protein>
    <submittedName>
        <fullName evidence="2">Uncharacterized protein</fullName>
    </submittedName>
</protein>
<gene>
    <name evidence="2" type="ORF">ARMGADRAFT_1092292</name>
</gene>
<dbReference type="EMBL" id="KZ293747">
    <property type="protein sequence ID" value="PBK80344.1"/>
    <property type="molecule type" value="Genomic_DNA"/>
</dbReference>
<sequence>MTRPPLWLQPQLLRPRRSSSLSAKTTTTICHSPVKQGHSMSSPTVVKLVYSLAGKTPARSSLESLGPCTGLPPPTWMPSPTSRMPSAAAIAPSSQVVAAS</sequence>
<name>A0A2H3CG88_ARMGA</name>
<feature type="compositionally biased region" description="Low complexity" evidence="1">
    <location>
        <begin position="1"/>
        <end position="22"/>
    </location>
</feature>
<evidence type="ECO:0000313" key="3">
    <source>
        <dbReference type="Proteomes" id="UP000217790"/>
    </source>
</evidence>
<feature type="region of interest" description="Disordered" evidence="1">
    <location>
        <begin position="59"/>
        <end position="100"/>
    </location>
</feature>